<evidence type="ECO:0000256" key="1">
    <source>
        <dbReference type="ARBA" id="ARBA00001637"/>
    </source>
</evidence>
<dbReference type="InterPro" id="IPR023045">
    <property type="entry name" value="MoaC"/>
</dbReference>
<organism evidence="9 11">
    <name type="scientific">Xanthomonas fragariae</name>
    <dbReference type="NCBI Taxonomy" id="48664"/>
    <lineage>
        <taxon>Bacteria</taxon>
        <taxon>Pseudomonadati</taxon>
        <taxon>Pseudomonadota</taxon>
        <taxon>Gammaproteobacteria</taxon>
        <taxon>Lysobacterales</taxon>
        <taxon>Lysobacteraceae</taxon>
        <taxon>Xanthomonas</taxon>
    </lineage>
</organism>
<dbReference type="EMBL" id="LT853882">
    <property type="protein sequence ID" value="SMQ98334.1"/>
    <property type="molecule type" value="Genomic_DNA"/>
</dbReference>
<dbReference type="NCBIfam" id="TIGR00581">
    <property type="entry name" value="moaC"/>
    <property type="match status" value="1"/>
</dbReference>
<dbReference type="AlphaFoldDB" id="A0A1Y6HNS3"/>
<dbReference type="InterPro" id="IPR002820">
    <property type="entry name" value="Mopterin_CF_biosynth-C_dom"/>
</dbReference>
<reference evidence="9 11" key="2">
    <citation type="submission" date="2017-05" db="EMBL/GenBank/DDBJ databases">
        <authorList>
            <person name="Song R."/>
            <person name="Chenine A.L."/>
            <person name="Ruprecht R.M."/>
        </authorList>
    </citation>
    <scope>NUCLEOTIDE SEQUENCE [LARGE SCALE GENOMIC DNA]</scope>
    <source>
        <strain evidence="9">PD5205</strain>
    </source>
</reference>
<evidence type="ECO:0000256" key="2">
    <source>
        <dbReference type="ARBA" id="ARBA00005046"/>
    </source>
</evidence>
<dbReference type="SUPFAM" id="SSF55040">
    <property type="entry name" value="Molybdenum cofactor biosynthesis protein C, MoaC"/>
    <property type="match status" value="1"/>
</dbReference>
<dbReference type="Pfam" id="PF01967">
    <property type="entry name" value="MoaC"/>
    <property type="match status" value="1"/>
</dbReference>
<evidence type="ECO:0000256" key="6">
    <source>
        <dbReference type="ARBA" id="ARBA00055087"/>
    </source>
</evidence>
<dbReference type="InterPro" id="IPR047594">
    <property type="entry name" value="MoaC_bact/euk"/>
</dbReference>
<dbReference type="STRING" id="48664.BER92_14110"/>
<comment type="catalytic activity">
    <reaction evidence="1">
        <text>(8S)-3',8-cyclo-7,8-dihydroguanosine 5'-triphosphate = cyclic pyranopterin phosphate + diphosphate</text>
        <dbReference type="Rhea" id="RHEA:49580"/>
        <dbReference type="ChEBI" id="CHEBI:33019"/>
        <dbReference type="ChEBI" id="CHEBI:59648"/>
        <dbReference type="ChEBI" id="CHEBI:131766"/>
        <dbReference type="EC" id="4.6.1.17"/>
    </reaction>
</comment>
<evidence type="ECO:0000256" key="5">
    <source>
        <dbReference type="ARBA" id="ARBA00023239"/>
    </source>
</evidence>
<dbReference type="Proteomes" id="UP000195953">
    <property type="component" value="Chromosome 1"/>
</dbReference>
<evidence type="ECO:0000313" key="9">
    <source>
        <dbReference type="EMBL" id="SMR04201.1"/>
    </source>
</evidence>
<evidence type="ECO:0000313" key="10">
    <source>
        <dbReference type="Proteomes" id="UP000195877"/>
    </source>
</evidence>
<dbReference type="eggNOG" id="COG0315">
    <property type="taxonomic scope" value="Bacteria"/>
</dbReference>
<dbReference type="NCBIfam" id="NF006870">
    <property type="entry name" value="PRK09364.1"/>
    <property type="match status" value="1"/>
</dbReference>
<protein>
    <recommendedName>
        <fullName evidence="3">cyclic pyranopterin monophosphate synthase</fullName>
        <ecNumber evidence="3">4.6.1.17</ecNumber>
    </recommendedName>
</protein>
<dbReference type="GO" id="GO:0006777">
    <property type="term" value="P:Mo-molybdopterin cofactor biosynthetic process"/>
    <property type="evidence" value="ECO:0007669"/>
    <property type="project" value="UniProtKB-KW"/>
</dbReference>
<evidence type="ECO:0000313" key="8">
    <source>
        <dbReference type="EMBL" id="SMQ98334.1"/>
    </source>
</evidence>
<dbReference type="EC" id="4.6.1.17" evidence="3"/>
<keyword evidence="10" id="KW-1185">Reference proteome</keyword>
<gene>
    <name evidence="9" type="primary">moaC</name>
    <name evidence="9" type="ORF">PD5205_02913</name>
    <name evidence="8" type="ORF">PD885_01081</name>
</gene>
<dbReference type="CDD" id="cd01420">
    <property type="entry name" value="MoaC_PE"/>
    <property type="match status" value="1"/>
</dbReference>
<accession>A0A1Y6HNS3</accession>
<keyword evidence="4" id="KW-0501">Molybdenum cofactor biosynthesis</keyword>
<evidence type="ECO:0000256" key="4">
    <source>
        <dbReference type="ARBA" id="ARBA00023150"/>
    </source>
</evidence>
<evidence type="ECO:0000259" key="7">
    <source>
        <dbReference type="Pfam" id="PF01967"/>
    </source>
</evidence>
<dbReference type="Proteomes" id="UP000195877">
    <property type="component" value="Chromosome 1"/>
</dbReference>
<dbReference type="InterPro" id="IPR036522">
    <property type="entry name" value="MoaC_sf"/>
</dbReference>
<keyword evidence="5" id="KW-0456">Lyase</keyword>
<dbReference type="UniPathway" id="UPA00344"/>
<comment type="function">
    <text evidence="6">Catalyzes the conversion of (8S)-3',8-cyclo-7,8-dihydroguanosine 5'-triphosphate to cyclic pyranopterin monophosphate (cPMP).</text>
</comment>
<dbReference type="Gene3D" id="3.30.70.640">
    <property type="entry name" value="Molybdopterin cofactor biosynthesis C (MoaC) domain"/>
    <property type="match status" value="1"/>
</dbReference>
<evidence type="ECO:0000313" key="11">
    <source>
        <dbReference type="Proteomes" id="UP000195953"/>
    </source>
</evidence>
<reference evidence="8 10" key="1">
    <citation type="submission" date="2017-05" db="EMBL/GenBank/DDBJ databases">
        <authorList>
            <person name="Blom J."/>
        </authorList>
    </citation>
    <scope>NUCLEOTIDE SEQUENCE [LARGE SCALE GENOMIC DNA]</scope>
    <source>
        <strain evidence="8">PD885</strain>
    </source>
</reference>
<dbReference type="GO" id="GO:0061799">
    <property type="term" value="F:cyclic pyranopterin monophosphate synthase activity"/>
    <property type="evidence" value="ECO:0007669"/>
    <property type="project" value="UniProtKB-EC"/>
</dbReference>
<feature type="domain" description="Molybdopterin cofactor biosynthesis C (MoaC)" evidence="7">
    <location>
        <begin position="110"/>
        <end position="246"/>
    </location>
</feature>
<sequence length="254" mass="27247">MALHATGVIAALSADQVAIADKADGFEYVLLVPHLARYRSVDCRNGIARRALRTSLWRKNAYGWQLMFHQSTPFTDNVASCASVIVSSPMPAKSRSACLTHLDDAGLPTMVDVSDKAVTARSATAESRVRFPAAAAARLRANGLRSAKGGIVETAVIAGTMAVKRTHELIPFCHPLPIDACRFEIDWAGERVLEISCTVRCVHRTGVEMEALTGASVAALTVYDMCKALSHSMSIGPTKLVSKRGGKRDIGAKR</sequence>
<comment type="pathway">
    <text evidence="2">Cofactor biosynthesis; molybdopterin biosynthesis.</text>
</comment>
<name>A0A1Y6HNS3_9XANT</name>
<dbReference type="EMBL" id="LT853885">
    <property type="protein sequence ID" value="SMR04201.1"/>
    <property type="molecule type" value="Genomic_DNA"/>
</dbReference>
<proteinExistence type="predicted"/>
<evidence type="ECO:0000256" key="3">
    <source>
        <dbReference type="ARBA" id="ARBA00012575"/>
    </source>
</evidence>